<evidence type="ECO:0000313" key="2">
    <source>
        <dbReference type="Proteomes" id="UP000827892"/>
    </source>
</evidence>
<gene>
    <name evidence="1" type="ORF">L3Y34_013831</name>
</gene>
<organism evidence="1 2">
    <name type="scientific">Caenorhabditis briggsae</name>
    <dbReference type="NCBI Taxonomy" id="6238"/>
    <lineage>
        <taxon>Eukaryota</taxon>
        <taxon>Metazoa</taxon>
        <taxon>Ecdysozoa</taxon>
        <taxon>Nematoda</taxon>
        <taxon>Chromadorea</taxon>
        <taxon>Rhabditida</taxon>
        <taxon>Rhabditina</taxon>
        <taxon>Rhabditomorpha</taxon>
        <taxon>Rhabditoidea</taxon>
        <taxon>Rhabditidae</taxon>
        <taxon>Peloderinae</taxon>
        <taxon>Caenorhabditis</taxon>
    </lineage>
</organism>
<proteinExistence type="predicted"/>
<evidence type="ECO:0000313" key="1">
    <source>
        <dbReference type="EMBL" id="ULT85299.1"/>
    </source>
</evidence>
<protein>
    <submittedName>
        <fullName evidence="1">Uncharacterized protein</fullName>
    </submittedName>
</protein>
<dbReference type="AlphaFoldDB" id="A0AAE9A2J7"/>
<reference evidence="1 2" key="1">
    <citation type="submission" date="2022-05" db="EMBL/GenBank/DDBJ databases">
        <title>Chromosome-level reference genomes for two strains of Caenorhabditis briggsae: an improved platform for comparative genomics.</title>
        <authorList>
            <person name="Stevens L."/>
            <person name="Andersen E.C."/>
        </authorList>
    </citation>
    <scope>NUCLEOTIDE SEQUENCE [LARGE SCALE GENOMIC DNA]</scope>
    <source>
        <strain evidence="1">QX1410_ONT</strain>
        <tissue evidence="1">Whole-organism</tissue>
    </source>
</reference>
<name>A0AAE9A2J7_CAEBR</name>
<sequence length="282" mass="31649">MAKSWNIFGTSEFIFSENESAKHAEFQLDSMKPLVLICKMENTQLAELVKDGKLDIRLNVQISSWTDKICIFNGDAIYVNSEASLLESVKNIPKACEIVLQNYSVLYKSDLVKIVENIFKIERASRRFGPNTHPYFRATLSPASQQQPNENEFLNLDALTGSMANIKVQSQGLVQEIAQRNPFAPPVNFFAQFAPNQVNVNQQFLQPVFQNQAVLQPILPLPSLNLQQYLARGLGGVPGLFAVPPQADQQQISIVNQLLYNNLLNNQNPDTPVFNDTPNQNQ</sequence>
<dbReference type="EMBL" id="CP090896">
    <property type="protein sequence ID" value="ULT85299.1"/>
    <property type="molecule type" value="Genomic_DNA"/>
</dbReference>
<accession>A0AAE9A2J7</accession>
<dbReference type="Proteomes" id="UP000827892">
    <property type="component" value="Chromosome X"/>
</dbReference>